<evidence type="ECO:0008006" key="4">
    <source>
        <dbReference type="Google" id="ProtNLM"/>
    </source>
</evidence>
<dbReference type="KEGG" id="nai:NECAME_06775"/>
<organism evidence="2 3">
    <name type="scientific">Necator americanus</name>
    <name type="common">Human hookworm</name>
    <dbReference type="NCBI Taxonomy" id="51031"/>
    <lineage>
        <taxon>Eukaryota</taxon>
        <taxon>Metazoa</taxon>
        <taxon>Ecdysozoa</taxon>
        <taxon>Nematoda</taxon>
        <taxon>Chromadorea</taxon>
        <taxon>Rhabditida</taxon>
        <taxon>Rhabditina</taxon>
        <taxon>Rhabditomorpha</taxon>
        <taxon>Strongyloidea</taxon>
        <taxon>Ancylostomatidae</taxon>
        <taxon>Bunostominae</taxon>
        <taxon>Necator</taxon>
    </lineage>
</organism>
<dbReference type="Proteomes" id="UP000053676">
    <property type="component" value="Unassembled WGS sequence"/>
</dbReference>
<dbReference type="PROSITE" id="PS50092">
    <property type="entry name" value="TSP1"/>
    <property type="match status" value="1"/>
</dbReference>
<dbReference type="OrthoDB" id="5876856at2759"/>
<gene>
    <name evidence="2" type="ORF">NECAME_06775</name>
</gene>
<sequence>MQLAHGFQFSNPQDTQGSPGYRPHLDWARADPLNDATWLAWSEWTTCSDACGSCGVHMRTRTCLTTTTECVCPGHFLWRIREKIASTFEQQR</sequence>
<evidence type="ECO:0000313" key="3">
    <source>
        <dbReference type="Proteomes" id="UP000053676"/>
    </source>
</evidence>
<keyword evidence="3" id="KW-1185">Reference proteome</keyword>
<protein>
    <recommendedName>
        <fullName evidence="4">Thrombospondin type 1 domain protein</fullName>
    </recommendedName>
</protein>
<dbReference type="SUPFAM" id="SSF82895">
    <property type="entry name" value="TSP-1 type 1 repeat"/>
    <property type="match status" value="1"/>
</dbReference>
<dbReference type="EMBL" id="KI657894">
    <property type="protein sequence ID" value="ETN84676.1"/>
    <property type="molecule type" value="Genomic_DNA"/>
</dbReference>
<dbReference type="InterPro" id="IPR036383">
    <property type="entry name" value="TSP1_rpt_sf"/>
</dbReference>
<name>W2TUA8_NECAM</name>
<reference evidence="3" key="1">
    <citation type="journal article" date="2014" name="Nat. Genet.">
        <title>Genome of the human hookworm Necator americanus.</title>
        <authorList>
            <person name="Tang Y.T."/>
            <person name="Gao X."/>
            <person name="Rosa B.A."/>
            <person name="Abubucker S."/>
            <person name="Hallsworth-Pepin K."/>
            <person name="Martin J."/>
            <person name="Tyagi R."/>
            <person name="Heizer E."/>
            <person name="Zhang X."/>
            <person name="Bhonagiri-Palsikar V."/>
            <person name="Minx P."/>
            <person name="Warren W.C."/>
            <person name="Wang Q."/>
            <person name="Zhan B."/>
            <person name="Hotez P.J."/>
            <person name="Sternberg P.W."/>
            <person name="Dougall A."/>
            <person name="Gaze S.T."/>
            <person name="Mulvenna J."/>
            <person name="Sotillo J."/>
            <person name="Ranganathan S."/>
            <person name="Rabelo E.M."/>
            <person name="Wilson R.K."/>
            <person name="Felgner P.L."/>
            <person name="Bethony J."/>
            <person name="Hawdon J.M."/>
            <person name="Gasser R.B."/>
            <person name="Loukas A."/>
            <person name="Mitreva M."/>
        </authorList>
    </citation>
    <scope>NUCLEOTIDE SEQUENCE [LARGE SCALE GENOMIC DNA]</scope>
</reference>
<dbReference type="AlphaFoldDB" id="W2TUA8"/>
<evidence type="ECO:0000256" key="1">
    <source>
        <dbReference type="SAM" id="MobiDB-lite"/>
    </source>
</evidence>
<feature type="compositionally biased region" description="Polar residues" evidence="1">
    <location>
        <begin position="8"/>
        <end position="18"/>
    </location>
</feature>
<proteinExistence type="predicted"/>
<evidence type="ECO:0000313" key="2">
    <source>
        <dbReference type="EMBL" id="ETN84676.1"/>
    </source>
</evidence>
<dbReference type="Gene3D" id="2.20.100.10">
    <property type="entry name" value="Thrombospondin type-1 (TSP1) repeat"/>
    <property type="match status" value="1"/>
</dbReference>
<feature type="region of interest" description="Disordered" evidence="1">
    <location>
        <begin position="1"/>
        <end position="22"/>
    </location>
</feature>
<accession>W2TUA8</accession>
<dbReference type="InterPro" id="IPR000884">
    <property type="entry name" value="TSP1_rpt"/>
</dbReference>